<dbReference type="Proteomes" id="UP000799779">
    <property type="component" value="Unassembled WGS sequence"/>
</dbReference>
<dbReference type="EMBL" id="ML977616">
    <property type="protein sequence ID" value="KAF1997249.1"/>
    <property type="molecule type" value="Genomic_DNA"/>
</dbReference>
<gene>
    <name evidence="1" type="ORF">P154DRAFT_579171</name>
</gene>
<dbReference type="OrthoDB" id="2956254at2759"/>
<evidence type="ECO:0000313" key="1">
    <source>
        <dbReference type="EMBL" id="KAF1997249.1"/>
    </source>
</evidence>
<dbReference type="AlphaFoldDB" id="A0A6A5W905"/>
<proteinExistence type="predicted"/>
<sequence length="92" mass="9254">MATYASATPAAGEFTAKHMARDTCGDDLGRCDQNGCGGLFSSPNNVFGTCTTGKFTGCPCRKCGGKGSCGDNGCFGKNGICTQGLFQGCACS</sequence>
<organism evidence="1 2">
    <name type="scientific">Amniculicola lignicola CBS 123094</name>
    <dbReference type="NCBI Taxonomy" id="1392246"/>
    <lineage>
        <taxon>Eukaryota</taxon>
        <taxon>Fungi</taxon>
        <taxon>Dikarya</taxon>
        <taxon>Ascomycota</taxon>
        <taxon>Pezizomycotina</taxon>
        <taxon>Dothideomycetes</taxon>
        <taxon>Pleosporomycetidae</taxon>
        <taxon>Pleosporales</taxon>
        <taxon>Amniculicolaceae</taxon>
        <taxon>Amniculicola</taxon>
    </lineage>
</organism>
<evidence type="ECO:0000313" key="2">
    <source>
        <dbReference type="Proteomes" id="UP000799779"/>
    </source>
</evidence>
<protein>
    <submittedName>
        <fullName evidence="1">Uncharacterized protein</fullName>
    </submittedName>
</protein>
<reference evidence="1" key="1">
    <citation type="journal article" date="2020" name="Stud. Mycol.">
        <title>101 Dothideomycetes genomes: a test case for predicting lifestyles and emergence of pathogens.</title>
        <authorList>
            <person name="Haridas S."/>
            <person name="Albert R."/>
            <person name="Binder M."/>
            <person name="Bloem J."/>
            <person name="Labutti K."/>
            <person name="Salamov A."/>
            <person name="Andreopoulos B."/>
            <person name="Baker S."/>
            <person name="Barry K."/>
            <person name="Bills G."/>
            <person name="Bluhm B."/>
            <person name="Cannon C."/>
            <person name="Castanera R."/>
            <person name="Culley D."/>
            <person name="Daum C."/>
            <person name="Ezra D."/>
            <person name="Gonzalez J."/>
            <person name="Henrissat B."/>
            <person name="Kuo A."/>
            <person name="Liang C."/>
            <person name="Lipzen A."/>
            <person name="Lutzoni F."/>
            <person name="Magnuson J."/>
            <person name="Mondo S."/>
            <person name="Nolan M."/>
            <person name="Ohm R."/>
            <person name="Pangilinan J."/>
            <person name="Park H.-J."/>
            <person name="Ramirez L."/>
            <person name="Alfaro M."/>
            <person name="Sun H."/>
            <person name="Tritt A."/>
            <person name="Yoshinaga Y."/>
            <person name="Zwiers L.-H."/>
            <person name="Turgeon B."/>
            <person name="Goodwin S."/>
            <person name="Spatafora J."/>
            <person name="Crous P."/>
            <person name="Grigoriev I."/>
        </authorList>
    </citation>
    <scope>NUCLEOTIDE SEQUENCE</scope>
    <source>
        <strain evidence="1">CBS 123094</strain>
    </source>
</reference>
<keyword evidence="2" id="KW-1185">Reference proteome</keyword>
<name>A0A6A5W905_9PLEO</name>
<accession>A0A6A5W905</accession>